<evidence type="ECO:0000256" key="3">
    <source>
        <dbReference type="ARBA" id="ARBA00022475"/>
    </source>
</evidence>
<dbReference type="PANTHER" id="PTHR47737:SF1">
    <property type="entry name" value="GLYCINE BETAINE_PROLINE BETAINE TRANSPORT SYSTEM PERMEASE PROTEIN PROW"/>
    <property type="match status" value="1"/>
</dbReference>
<reference evidence="9 10" key="2">
    <citation type="journal article" date="2013" name="PLoS ONE">
        <title>INDIGO - INtegrated Data Warehouse of MIcrobial GenOmes with Examples from the Red Sea Extremophiles.</title>
        <authorList>
            <person name="Alam I."/>
            <person name="Antunes A."/>
            <person name="Kamau A.A."/>
            <person name="Ba Alawi W."/>
            <person name="Kalkatawi M."/>
            <person name="Stingl U."/>
            <person name="Bajic V.B."/>
        </authorList>
    </citation>
    <scope>NUCLEOTIDE SEQUENCE [LARGE SCALE GENOMIC DNA]</scope>
    <source>
        <strain evidence="9 10">SSD-17B</strain>
    </source>
</reference>
<evidence type="ECO:0000256" key="1">
    <source>
        <dbReference type="ARBA" id="ARBA00004141"/>
    </source>
</evidence>
<feature type="transmembrane region" description="Helical" evidence="7">
    <location>
        <begin position="100"/>
        <end position="121"/>
    </location>
</feature>
<dbReference type="GO" id="GO:0005275">
    <property type="term" value="F:amine transmembrane transporter activity"/>
    <property type="evidence" value="ECO:0007669"/>
    <property type="project" value="TreeGrafter"/>
</dbReference>
<evidence type="ECO:0000259" key="8">
    <source>
        <dbReference type="PROSITE" id="PS50928"/>
    </source>
</evidence>
<organism evidence="9 10">
    <name type="scientific">Haloplasma contractile SSD-17B</name>
    <dbReference type="NCBI Taxonomy" id="1033810"/>
    <lineage>
        <taxon>Bacteria</taxon>
        <taxon>Bacillati</taxon>
        <taxon>Mycoplasmatota</taxon>
        <taxon>Mollicutes</taxon>
        <taxon>Haloplasmatales</taxon>
        <taxon>Haloplasmataceae</taxon>
        <taxon>Haloplasma</taxon>
    </lineage>
</organism>
<feature type="transmembrane region" description="Helical" evidence="7">
    <location>
        <begin position="156"/>
        <end position="179"/>
    </location>
</feature>
<dbReference type="Pfam" id="PF00528">
    <property type="entry name" value="BPD_transp_1"/>
    <property type="match status" value="1"/>
</dbReference>
<name>F7PWI5_9MOLU</name>
<evidence type="ECO:0000256" key="6">
    <source>
        <dbReference type="ARBA" id="ARBA00023136"/>
    </source>
</evidence>
<sequence>MINLMTSFQLSDIIYEMLPNIFSGLIGKLMFAILSIAILGSVAYITKKKTIIMNTTIGLIIINILFFTQMTIGKIFANIVNWMKDNLDFIFTPIKFLIDYSVDGIVLVLSLIPGLLLLLLITALANYLSGRKVAIFTFIGLFTINFMGYWDQMVLTLSMVMVSTIIAVIVGIPVGIYSARHERVDSAVRPILDLMQTLPAYVYLIPAVLFFQLGTVPGVFATIIFSMPPAVRLTNLGIRQVPGDVVEAAESFGTTSKQLLFKVQLPLAKPTIMAGLNQTIMLALSMVVISAMIGAKGLGLEVYNSITQLKIGQGFESGISIVILAMVLDRITHALGTNEN</sequence>
<feature type="transmembrane region" description="Helical" evidence="7">
    <location>
        <begin position="20"/>
        <end position="45"/>
    </location>
</feature>
<evidence type="ECO:0000313" key="10">
    <source>
        <dbReference type="Proteomes" id="UP000005707"/>
    </source>
</evidence>
<keyword evidence="6 7" id="KW-0472">Membrane</keyword>
<comment type="caution">
    <text evidence="9">The sequence shown here is derived from an EMBL/GenBank/DDBJ whole genome shotgun (WGS) entry which is preliminary data.</text>
</comment>
<accession>F7PWI5</accession>
<evidence type="ECO:0000256" key="7">
    <source>
        <dbReference type="RuleBase" id="RU363032"/>
    </source>
</evidence>
<dbReference type="EMBL" id="AFNU02000020">
    <property type="protein sequence ID" value="ERJ10977.1"/>
    <property type="molecule type" value="Genomic_DNA"/>
</dbReference>
<dbReference type="InterPro" id="IPR000515">
    <property type="entry name" value="MetI-like"/>
</dbReference>
<evidence type="ECO:0000256" key="2">
    <source>
        <dbReference type="ARBA" id="ARBA00022448"/>
    </source>
</evidence>
<dbReference type="Proteomes" id="UP000005707">
    <property type="component" value="Unassembled WGS sequence"/>
</dbReference>
<dbReference type="AlphaFoldDB" id="F7PWI5"/>
<dbReference type="InterPro" id="IPR035906">
    <property type="entry name" value="MetI-like_sf"/>
</dbReference>
<protein>
    <submittedName>
        <fullName evidence="9">Glycine-betaine-L-proline ABC transporter permease protein</fullName>
    </submittedName>
</protein>
<comment type="similarity">
    <text evidence="7">Belongs to the binding-protein-dependent transport system permease family.</text>
</comment>
<reference evidence="9 10" key="1">
    <citation type="journal article" date="2011" name="J. Bacteriol.">
        <title>Genome sequence of Haloplasma contractile, an unusual contractile bacterium from a deep-sea anoxic brine lake.</title>
        <authorList>
            <person name="Antunes A."/>
            <person name="Alam I."/>
            <person name="El Dorry H."/>
            <person name="Siam R."/>
            <person name="Robertson A."/>
            <person name="Bajic V.B."/>
            <person name="Stingl U."/>
        </authorList>
    </citation>
    <scope>NUCLEOTIDE SEQUENCE [LARGE SCALE GENOMIC DNA]</scope>
    <source>
        <strain evidence="9 10">SSD-17B</strain>
    </source>
</reference>
<comment type="subcellular location">
    <subcellularLocation>
        <location evidence="7">Cell membrane</location>
        <topology evidence="7">Multi-pass membrane protein</topology>
    </subcellularLocation>
    <subcellularLocation>
        <location evidence="1">Membrane</location>
        <topology evidence="1">Multi-pass membrane protein</topology>
    </subcellularLocation>
</comment>
<keyword evidence="5 7" id="KW-1133">Transmembrane helix</keyword>
<dbReference type="FunFam" id="1.10.3720.10:FF:000001">
    <property type="entry name" value="Glycine betaine ABC transporter, permease"/>
    <property type="match status" value="1"/>
</dbReference>
<dbReference type="PROSITE" id="PS50928">
    <property type="entry name" value="ABC_TM1"/>
    <property type="match status" value="1"/>
</dbReference>
<feature type="transmembrane region" description="Helical" evidence="7">
    <location>
        <begin position="57"/>
        <end position="80"/>
    </location>
</feature>
<dbReference type="PANTHER" id="PTHR47737">
    <property type="entry name" value="GLYCINE BETAINE/PROLINE BETAINE TRANSPORT SYSTEM PERMEASE PROTEIN PROW"/>
    <property type="match status" value="1"/>
</dbReference>
<dbReference type="GO" id="GO:0015871">
    <property type="term" value="P:choline transport"/>
    <property type="evidence" value="ECO:0007669"/>
    <property type="project" value="TreeGrafter"/>
</dbReference>
<dbReference type="InParanoid" id="F7PWI5"/>
<feature type="transmembrane region" description="Helical" evidence="7">
    <location>
        <begin position="133"/>
        <end position="150"/>
    </location>
</feature>
<keyword evidence="10" id="KW-1185">Reference proteome</keyword>
<feature type="transmembrane region" description="Helical" evidence="7">
    <location>
        <begin position="200"/>
        <end position="225"/>
    </location>
</feature>
<dbReference type="CDD" id="cd06261">
    <property type="entry name" value="TM_PBP2"/>
    <property type="match status" value="1"/>
</dbReference>
<evidence type="ECO:0000256" key="4">
    <source>
        <dbReference type="ARBA" id="ARBA00022692"/>
    </source>
</evidence>
<proteinExistence type="inferred from homology"/>
<feature type="transmembrane region" description="Helical" evidence="7">
    <location>
        <begin position="272"/>
        <end position="295"/>
    </location>
</feature>
<feature type="domain" description="ABC transmembrane type-1" evidence="8">
    <location>
        <begin position="153"/>
        <end position="332"/>
    </location>
</feature>
<dbReference type="STRING" id="1033810.HLPCO_002982"/>
<evidence type="ECO:0000256" key="5">
    <source>
        <dbReference type="ARBA" id="ARBA00022989"/>
    </source>
</evidence>
<dbReference type="Gene3D" id="1.10.3720.10">
    <property type="entry name" value="MetI-like"/>
    <property type="match status" value="1"/>
</dbReference>
<keyword evidence="3" id="KW-1003">Cell membrane</keyword>
<keyword evidence="4 7" id="KW-0812">Transmembrane</keyword>
<dbReference type="FunCoup" id="F7PWI5">
    <property type="interactions" value="84"/>
</dbReference>
<gene>
    <name evidence="9" type="ORF">HLPCO_002982</name>
</gene>
<keyword evidence="2 7" id="KW-0813">Transport</keyword>
<dbReference type="GO" id="GO:0031460">
    <property type="term" value="P:glycine betaine transport"/>
    <property type="evidence" value="ECO:0007669"/>
    <property type="project" value="TreeGrafter"/>
</dbReference>
<dbReference type="SUPFAM" id="SSF161098">
    <property type="entry name" value="MetI-like"/>
    <property type="match status" value="1"/>
</dbReference>
<evidence type="ECO:0000313" key="9">
    <source>
        <dbReference type="EMBL" id="ERJ10977.1"/>
    </source>
</evidence>
<dbReference type="eggNOG" id="COG4176">
    <property type="taxonomic scope" value="Bacteria"/>
</dbReference>
<dbReference type="GO" id="GO:0043190">
    <property type="term" value="C:ATP-binding cassette (ABC) transporter complex"/>
    <property type="evidence" value="ECO:0007669"/>
    <property type="project" value="TreeGrafter"/>
</dbReference>
<dbReference type="GO" id="GO:0015226">
    <property type="term" value="F:carnitine transmembrane transporter activity"/>
    <property type="evidence" value="ECO:0007669"/>
    <property type="project" value="TreeGrafter"/>
</dbReference>